<feature type="region of interest" description="Disordered" evidence="13">
    <location>
        <begin position="364"/>
        <end position="383"/>
    </location>
</feature>
<comment type="caution">
    <text evidence="16">The sequence shown here is derived from an EMBL/GenBank/DDBJ whole genome shotgun (WGS) entry which is preliminary data.</text>
</comment>
<feature type="domain" description="EF-hand" evidence="15">
    <location>
        <begin position="617"/>
        <end position="652"/>
    </location>
</feature>
<reference evidence="17 18" key="2">
    <citation type="submission" date="2024-05" db="EMBL/GenBank/DDBJ databases">
        <authorList>
            <person name="Chen Y."/>
            <person name="Shah S."/>
            <person name="Dougan E. K."/>
            <person name="Thang M."/>
            <person name="Chan C."/>
        </authorList>
    </citation>
    <scope>NUCLEOTIDE SEQUENCE [LARGE SCALE GENOMIC DNA]</scope>
</reference>
<evidence type="ECO:0000313" key="16">
    <source>
        <dbReference type="EMBL" id="CAI3985558.1"/>
    </source>
</evidence>
<dbReference type="Pfam" id="PF00069">
    <property type="entry name" value="Pkinase"/>
    <property type="match status" value="1"/>
</dbReference>
<dbReference type="InterPro" id="IPR011009">
    <property type="entry name" value="Kinase-like_dom_sf"/>
</dbReference>
<dbReference type="AlphaFoldDB" id="A0A9P1C6D6"/>
<dbReference type="PANTHER" id="PTHR44899:SF3">
    <property type="entry name" value="SERINE_THREONINE-PROTEIN KINASE NEK1"/>
    <property type="match status" value="1"/>
</dbReference>
<dbReference type="OrthoDB" id="408390at2759"/>
<dbReference type="PANTHER" id="PTHR44899">
    <property type="entry name" value="CAMK FAMILY PROTEIN KINASE"/>
    <property type="match status" value="1"/>
</dbReference>
<sequence length="1133" mass="128689">MALSLDLEEEPLRRYGAAQGYQIVRLIGRGSFGKALLVRDKEGKQRVMKVIDLQQASERRRQQAPMEAELMQRLAHRYVVRFHESFREDNAFVIVMDFFSGGDLRQQAGLEVLEVPVGSPQRLSPLETSDVTPVAVDAMAPRLPVLHSRRYREIPTVTANAWPGPSNESAPRLDLEDDWDSPRRLRGIWGAMDVPQMPPSMSTVYGKRDLPLRLADLQVDRSELAQLHRTLSPKTAEPKPELGASVKSMSQTAPVSWRSWRAKKTRRKFQREPSWQQLLPTAILAPLPEPTPEPKHGLPIAPCSNKMFFARSAKMCIRTVQLQDTKVKLRISGTKGSVLAEPVGARCICRSPWLCRCKSQAQGSRKDRKEAPSSPHHVLSTDRLLTEPDALPVALPVVASLPLARPASPENSPTPSVVLTRSETERKKSGSFRDSKLCDNCGQLFSSDADVCRNCGHKRQSSAEMREEMILNAKEDVRVSVFNKLQDHNEVHRDELPKGLELCGFVGIRQSWVDSACDAITKYSTLELEEFLNFVKGYEARQDNFYKSTFEEADLDNSGTMEAGELAEMLQKLGIEPMSHVLDEVIREVDDGNGELEFKEFKHLMDLLVVREGFTSSEYDSYVELFNHLDPKKSGEISDEDIRTILKWLTCSLPEAVLQEILNETDADGSGTISQREYLRCLRKIREHELELVRQALGDQEQLPKEQVTHLFRDLGYVLWDEQAIAEAAQEAQIQEDQLDLSNLWRLLLMYRQREGMRNSELESIDAAFREEDLEGTGELTALEVPTAIRSLGYQVSFEAMQSVLRQVDVNDSGGVDKMQFRKVVRMLQECDAQLFLQAFDDEDLARLQAITFPSAIQAFCTTGLQSQSLDLPEFNDDGMLVRRDDFVRSCAAHAHQVREAIKRNGGWTDPEVNYLKLFFRKYDLDRNGRTPGIIFSVCAVTFFAKDAMGALIPELKFLEHKSFLGSKDGIPSDGFVEDVVPEMAHERSMRPQLLSLMRSVDEESNGLNLEDFLKLMGLFRSFKDKERLRKEQWAIRDAGFQPQEVADFRELFLNSLENSEDMNYPTFSHMISGITPLGKSLSQELERMFHETCAPRHEADFPDFLLLMKTLLDKDFGNLREKSKKRLAKGRR</sequence>
<keyword evidence="3" id="KW-0723">Serine/threonine-protein kinase</keyword>
<name>A0A9P1C6D6_9DINO</name>
<keyword evidence="8 12" id="KW-0067">ATP-binding</keyword>
<keyword evidence="6" id="KW-0418">Kinase</keyword>
<dbReference type="SUPFAM" id="SSF47473">
    <property type="entry name" value="EF-hand"/>
    <property type="match status" value="2"/>
</dbReference>
<comment type="similarity">
    <text evidence="9">Belongs to the protein kinase superfamily. Ser/Thr protein kinase family. CDPK subfamily.</text>
</comment>
<dbReference type="EC" id="2.7.11.1" evidence="2"/>
<dbReference type="SUPFAM" id="SSF56112">
    <property type="entry name" value="Protein kinase-like (PK-like)"/>
    <property type="match status" value="1"/>
</dbReference>
<evidence type="ECO:0000256" key="6">
    <source>
        <dbReference type="ARBA" id="ARBA00022777"/>
    </source>
</evidence>
<dbReference type="GO" id="GO:0004674">
    <property type="term" value="F:protein serine/threonine kinase activity"/>
    <property type="evidence" value="ECO:0007669"/>
    <property type="project" value="UniProtKB-KW"/>
</dbReference>
<dbReference type="InterPro" id="IPR002048">
    <property type="entry name" value="EF_hand_dom"/>
</dbReference>
<dbReference type="PROSITE" id="PS00107">
    <property type="entry name" value="PROTEIN_KINASE_ATP"/>
    <property type="match status" value="1"/>
</dbReference>
<evidence type="ECO:0000259" key="15">
    <source>
        <dbReference type="PROSITE" id="PS50222"/>
    </source>
</evidence>
<dbReference type="Proteomes" id="UP001152797">
    <property type="component" value="Unassembled WGS sequence"/>
</dbReference>
<evidence type="ECO:0000313" key="18">
    <source>
        <dbReference type="Proteomes" id="UP001152797"/>
    </source>
</evidence>
<dbReference type="InterPro" id="IPR018247">
    <property type="entry name" value="EF_Hand_1_Ca_BS"/>
</dbReference>
<dbReference type="GO" id="GO:0005509">
    <property type="term" value="F:calcium ion binding"/>
    <property type="evidence" value="ECO:0007669"/>
    <property type="project" value="InterPro"/>
</dbReference>
<evidence type="ECO:0000256" key="8">
    <source>
        <dbReference type="ARBA" id="ARBA00022840"/>
    </source>
</evidence>
<feature type="region of interest" description="Disordered" evidence="13">
    <location>
        <begin position="404"/>
        <end position="425"/>
    </location>
</feature>
<dbReference type="PROSITE" id="PS50222">
    <property type="entry name" value="EF_HAND_2"/>
    <property type="match status" value="5"/>
</dbReference>
<dbReference type="Gene3D" id="3.30.200.20">
    <property type="entry name" value="Phosphorylase Kinase, domain 1"/>
    <property type="match status" value="1"/>
</dbReference>
<keyword evidence="7" id="KW-0106">Calcium</keyword>
<dbReference type="PROSITE" id="PS50011">
    <property type="entry name" value="PROTEIN_KINASE_DOM"/>
    <property type="match status" value="1"/>
</dbReference>
<comment type="catalytic activity">
    <reaction evidence="11">
        <text>L-seryl-[protein] + ATP = O-phospho-L-seryl-[protein] + ADP + H(+)</text>
        <dbReference type="Rhea" id="RHEA:17989"/>
        <dbReference type="Rhea" id="RHEA-COMP:9863"/>
        <dbReference type="Rhea" id="RHEA-COMP:11604"/>
        <dbReference type="ChEBI" id="CHEBI:15378"/>
        <dbReference type="ChEBI" id="CHEBI:29999"/>
        <dbReference type="ChEBI" id="CHEBI:30616"/>
        <dbReference type="ChEBI" id="CHEBI:83421"/>
        <dbReference type="ChEBI" id="CHEBI:456216"/>
        <dbReference type="EC" id="2.7.11.1"/>
    </reaction>
</comment>
<dbReference type="SMART" id="SM00054">
    <property type="entry name" value="EFh"/>
    <property type="match status" value="7"/>
</dbReference>
<feature type="compositionally biased region" description="Polar residues" evidence="13">
    <location>
        <begin position="409"/>
        <end position="421"/>
    </location>
</feature>
<dbReference type="CDD" id="cd00051">
    <property type="entry name" value="EFh"/>
    <property type="match status" value="1"/>
</dbReference>
<keyword evidence="18" id="KW-1185">Reference proteome</keyword>
<proteinExistence type="inferred from homology"/>
<feature type="domain" description="EF-hand" evidence="15">
    <location>
        <begin position="541"/>
        <end position="576"/>
    </location>
</feature>
<evidence type="ECO:0000313" key="17">
    <source>
        <dbReference type="EMBL" id="CAL4772870.1"/>
    </source>
</evidence>
<evidence type="ECO:0000256" key="11">
    <source>
        <dbReference type="ARBA" id="ARBA00048679"/>
    </source>
</evidence>
<evidence type="ECO:0000256" key="1">
    <source>
        <dbReference type="ARBA" id="ARBA00010886"/>
    </source>
</evidence>
<accession>A0A9P1C6D6</accession>
<keyword evidence="4" id="KW-0808">Transferase</keyword>
<evidence type="ECO:0000256" key="7">
    <source>
        <dbReference type="ARBA" id="ARBA00022837"/>
    </source>
</evidence>
<gene>
    <name evidence="16" type="ORF">C1SCF055_LOCUS12996</name>
</gene>
<comment type="catalytic activity">
    <reaction evidence="10">
        <text>L-threonyl-[protein] + ATP = O-phospho-L-threonyl-[protein] + ADP + H(+)</text>
        <dbReference type="Rhea" id="RHEA:46608"/>
        <dbReference type="Rhea" id="RHEA-COMP:11060"/>
        <dbReference type="Rhea" id="RHEA-COMP:11605"/>
        <dbReference type="ChEBI" id="CHEBI:15378"/>
        <dbReference type="ChEBI" id="CHEBI:30013"/>
        <dbReference type="ChEBI" id="CHEBI:30616"/>
        <dbReference type="ChEBI" id="CHEBI:61977"/>
        <dbReference type="ChEBI" id="CHEBI:456216"/>
        <dbReference type="EC" id="2.7.11.1"/>
    </reaction>
</comment>
<comment type="similarity">
    <text evidence="1">Belongs to the protein kinase superfamily. NEK Ser/Thr protein kinase family. NIMA subfamily.</text>
</comment>
<feature type="domain" description="EF-hand" evidence="15">
    <location>
        <begin position="796"/>
        <end position="831"/>
    </location>
</feature>
<dbReference type="InterPro" id="IPR017441">
    <property type="entry name" value="Protein_kinase_ATP_BS"/>
</dbReference>
<organism evidence="16">
    <name type="scientific">Cladocopium goreaui</name>
    <dbReference type="NCBI Taxonomy" id="2562237"/>
    <lineage>
        <taxon>Eukaryota</taxon>
        <taxon>Sar</taxon>
        <taxon>Alveolata</taxon>
        <taxon>Dinophyceae</taxon>
        <taxon>Suessiales</taxon>
        <taxon>Symbiodiniaceae</taxon>
        <taxon>Cladocopium</taxon>
    </lineage>
</organism>
<dbReference type="InterPro" id="IPR051131">
    <property type="entry name" value="NEK_Ser/Thr_kinase_NIMA"/>
</dbReference>
<dbReference type="PROSITE" id="PS00018">
    <property type="entry name" value="EF_HAND_1"/>
    <property type="match status" value="2"/>
</dbReference>
<dbReference type="Pfam" id="PF13499">
    <property type="entry name" value="EF-hand_7"/>
    <property type="match status" value="1"/>
</dbReference>
<reference evidence="16" key="1">
    <citation type="submission" date="2022-10" db="EMBL/GenBank/DDBJ databases">
        <authorList>
            <person name="Chen Y."/>
            <person name="Dougan E. K."/>
            <person name="Chan C."/>
            <person name="Rhodes N."/>
            <person name="Thang M."/>
        </authorList>
    </citation>
    <scope>NUCLEOTIDE SEQUENCE</scope>
</reference>
<evidence type="ECO:0000256" key="4">
    <source>
        <dbReference type="ARBA" id="ARBA00022679"/>
    </source>
</evidence>
<evidence type="ECO:0000259" key="14">
    <source>
        <dbReference type="PROSITE" id="PS50011"/>
    </source>
</evidence>
<dbReference type="EMBL" id="CAMXCT020001001">
    <property type="protein sequence ID" value="CAL1138933.1"/>
    <property type="molecule type" value="Genomic_DNA"/>
</dbReference>
<evidence type="ECO:0000256" key="10">
    <source>
        <dbReference type="ARBA" id="ARBA00047899"/>
    </source>
</evidence>
<dbReference type="SMART" id="SM00220">
    <property type="entry name" value="S_TKc"/>
    <property type="match status" value="1"/>
</dbReference>
<keyword evidence="5 12" id="KW-0547">Nucleotide-binding</keyword>
<evidence type="ECO:0000256" key="13">
    <source>
        <dbReference type="SAM" id="MobiDB-lite"/>
    </source>
</evidence>
<feature type="domain" description="EF-hand" evidence="15">
    <location>
        <begin position="653"/>
        <end position="688"/>
    </location>
</feature>
<evidence type="ECO:0000256" key="12">
    <source>
        <dbReference type="PROSITE-ProRule" id="PRU10141"/>
    </source>
</evidence>
<evidence type="ECO:0000256" key="5">
    <source>
        <dbReference type="ARBA" id="ARBA00022741"/>
    </source>
</evidence>
<dbReference type="InterPro" id="IPR011992">
    <property type="entry name" value="EF-hand-dom_pair"/>
</dbReference>
<feature type="domain" description="EF-hand" evidence="15">
    <location>
        <begin position="760"/>
        <end position="795"/>
    </location>
</feature>
<dbReference type="GO" id="GO:0005524">
    <property type="term" value="F:ATP binding"/>
    <property type="evidence" value="ECO:0007669"/>
    <property type="project" value="UniProtKB-UniRule"/>
</dbReference>
<dbReference type="InterPro" id="IPR000719">
    <property type="entry name" value="Prot_kinase_dom"/>
</dbReference>
<feature type="binding site" evidence="12">
    <location>
        <position position="49"/>
    </location>
    <ligand>
        <name>ATP</name>
        <dbReference type="ChEBI" id="CHEBI:30616"/>
    </ligand>
</feature>
<feature type="domain" description="Protein kinase" evidence="14">
    <location>
        <begin position="21"/>
        <end position="417"/>
    </location>
</feature>
<protein>
    <recommendedName>
        <fullName evidence="2">non-specific serine/threonine protein kinase</fullName>
        <ecNumber evidence="2">2.7.11.1</ecNumber>
    </recommendedName>
</protein>
<evidence type="ECO:0000256" key="9">
    <source>
        <dbReference type="ARBA" id="ARBA00024334"/>
    </source>
</evidence>
<dbReference type="Gene3D" id="1.10.238.10">
    <property type="entry name" value="EF-hand"/>
    <property type="match status" value="3"/>
</dbReference>
<dbReference type="FunFam" id="3.30.200.20:FF:000097">
    <property type="entry name" value="Probable serine/threonine-protein kinase nek1"/>
    <property type="match status" value="1"/>
</dbReference>
<evidence type="ECO:0000256" key="3">
    <source>
        <dbReference type="ARBA" id="ARBA00022527"/>
    </source>
</evidence>
<dbReference type="EMBL" id="CAMXCT010001001">
    <property type="protein sequence ID" value="CAI3985558.1"/>
    <property type="molecule type" value="Genomic_DNA"/>
</dbReference>
<dbReference type="EMBL" id="CAMXCT030001001">
    <property type="protein sequence ID" value="CAL4772870.1"/>
    <property type="molecule type" value="Genomic_DNA"/>
</dbReference>
<evidence type="ECO:0000256" key="2">
    <source>
        <dbReference type="ARBA" id="ARBA00012513"/>
    </source>
</evidence>